<evidence type="ECO:0000256" key="7">
    <source>
        <dbReference type="ARBA" id="ARBA00022777"/>
    </source>
</evidence>
<feature type="region of interest" description="Disordered" evidence="12">
    <location>
        <begin position="206"/>
        <end position="264"/>
    </location>
</feature>
<accession>A0A6H5HG78</accession>
<dbReference type="SMART" id="SM00734">
    <property type="entry name" value="ZnF_Rad18"/>
    <property type="match status" value="4"/>
</dbReference>
<keyword evidence="10 11" id="KW-0234">DNA repair</keyword>
<dbReference type="GO" id="GO:0004674">
    <property type="term" value="F:protein serine/threonine kinase activity"/>
    <property type="evidence" value="ECO:0007669"/>
    <property type="project" value="UniProtKB-KW"/>
</dbReference>
<name>A0A6H5HG78_9HEMI</name>
<evidence type="ECO:0000256" key="9">
    <source>
        <dbReference type="ARBA" id="ARBA00022840"/>
    </source>
</evidence>
<evidence type="ECO:0000256" key="10">
    <source>
        <dbReference type="ARBA" id="ARBA00023204"/>
    </source>
</evidence>
<evidence type="ECO:0000256" key="1">
    <source>
        <dbReference type="ARBA" id="ARBA00022527"/>
    </source>
</evidence>
<dbReference type="SUPFAM" id="SSF56112">
    <property type="entry name" value="Protein kinase-like (PK-like)"/>
    <property type="match status" value="1"/>
</dbReference>
<evidence type="ECO:0000256" key="3">
    <source>
        <dbReference type="ARBA" id="ARBA00022723"/>
    </source>
</evidence>
<dbReference type="GO" id="GO:0005524">
    <property type="term" value="F:ATP binding"/>
    <property type="evidence" value="ECO:0007669"/>
    <property type="project" value="UniProtKB-KW"/>
</dbReference>
<evidence type="ECO:0000256" key="5">
    <source>
        <dbReference type="ARBA" id="ARBA00022763"/>
    </source>
</evidence>
<feature type="domain" description="UBZ4-type" evidence="13">
    <location>
        <begin position="273"/>
        <end position="300"/>
    </location>
</feature>
<dbReference type="AlphaFoldDB" id="A0A6H5HG78"/>
<evidence type="ECO:0000256" key="12">
    <source>
        <dbReference type="SAM" id="MobiDB-lite"/>
    </source>
</evidence>
<keyword evidence="5 11" id="KW-0227">DNA damage</keyword>
<dbReference type="OrthoDB" id="5236983at2759"/>
<dbReference type="InterPro" id="IPR006642">
    <property type="entry name" value="Rad18_UBZ4"/>
</dbReference>
<dbReference type="InterPro" id="IPR011009">
    <property type="entry name" value="Kinase-like_dom_sf"/>
</dbReference>
<keyword evidence="4" id="KW-0547">Nucleotide-binding</keyword>
<dbReference type="EMBL" id="CADCXU010030643">
    <property type="protein sequence ID" value="CAB0017019.1"/>
    <property type="molecule type" value="Genomic_DNA"/>
</dbReference>
<proteinExistence type="predicted"/>
<evidence type="ECO:0000313" key="15">
    <source>
        <dbReference type="Proteomes" id="UP000479000"/>
    </source>
</evidence>
<keyword evidence="9" id="KW-0067">ATP-binding</keyword>
<evidence type="ECO:0000259" key="13">
    <source>
        <dbReference type="PROSITE" id="PS51908"/>
    </source>
</evidence>
<organism evidence="14 15">
    <name type="scientific">Nesidiocoris tenuis</name>
    <dbReference type="NCBI Taxonomy" id="355587"/>
    <lineage>
        <taxon>Eukaryota</taxon>
        <taxon>Metazoa</taxon>
        <taxon>Ecdysozoa</taxon>
        <taxon>Arthropoda</taxon>
        <taxon>Hexapoda</taxon>
        <taxon>Insecta</taxon>
        <taxon>Pterygota</taxon>
        <taxon>Neoptera</taxon>
        <taxon>Paraneoptera</taxon>
        <taxon>Hemiptera</taxon>
        <taxon>Heteroptera</taxon>
        <taxon>Panheteroptera</taxon>
        <taxon>Cimicomorpha</taxon>
        <taxon>Miridae</taxon>
        <taxon>Dicyphina</taxon>
        <taxon>Nesidiocoris</taxon>
    </lineage>
</organism>
<keyword evidence="8" id="KW-0862">Zinc</keyword>
<dbReference type="Gene3D" id="3.30.160.60">
    <property type="entry name" value="Classic Zinc Finger"/>
    <property type="match status" value="2"/>
</dbReference>
<dbReference type="Gene3D" id="1.10.510.10">
    <property type="entry name" value="Transferase(Phosphotransferase) domain 1"/>
    <property type="match status" value="1"/>
</dbReference>
<dbReference type="GO" id="GO:0006281">
    <property type="term" value="P:DNA repair"/>
    <property type="evidence" value="ECO:0007669"/>
    <property type="project" value="UniProtKB-KW"/>
</dbReference>
<evidence type="ECO:0000256" key="2">
    <source>
        <dbReference type="ARBA" id="ARBA00022679"/>
    </source>
</evidence>
<dbReference type="GO" id="GO:0003677">
    <property type="term" value="F:DNA binding"/>
    <property type="evidence" value="ECO:0007669"/>
    <property type="project" value="InterPro"/>
</dbReference>
<evidence type="ECO:0000256" key="11">
    <source>
        <dbReference type="PROSITE-ProRule" id="PRU01256"/>
    </source>
</evidence>
<dbReference type="PROSITE" id="PS51908">
    <property type="entry name" value="ZF_UBZ4"/>
    <property type="match status" value="2"/>
</dbReference>
<keyword evidence="6 11" id="KW-0863">Zinc-finger</keyword>
<keyword evidence="7" id="KW-0418">Kinase</keyword>
<dbReference type="GO" id="GO:0008270">
    <property type="term" value="F:zinc ion binding"/>
    <property type="evidence" value="ECO:0007669"/>
    <property type="project" value="UniProtKB-KW"/>
</dbReference>
<evidence type="ECO:0000256" key="6">
    <source>
        <dbReference type="ARBA" id="ARBA00022771"/>
    </source>
</evidence>
<protein>
    <recommendedName>
        <fullName evidence="13">UBZ4-type domain-containing protein</fullName>
    </recommendedName>
</protein>
<feature type="compositionally biased region" description="Polar residues" evidence="12">
    <location>
        <begin position="229"/>
        <end position="238"/>
    </location>
</feature>
<reference evidence="14 15" key="1">
    <citation type="submission" date="2020-02" db="EMBL/GenBank/DDBJ databases">
        <authorList>
            <person name="Ferguson B K."/>
        </authorList>
    </citation>
    <scope>NUCLEOTIDE SEQUENCE [LARGE SCALE GENOMIC DNA]</scope>
</reference>
<dbReference type="Proteomes" id="UP000479000">
    <property type="component" value="Unassembled WGS sequence"/>
</dbReference>
<gene>
    <name evidence="14" type="ORF">NTEN_LOCUS21134</name>
</gene>
<keyword evidence="3" id="KW-0479">Metal-binding</keyword>
<dbReference type="PANTHER" id="PTHR24351">
    <property type="entry name" value="RIBOSOMAL PROTEIN S6 KINASE"/>
    <property type="match status" value="1"/>
</dbReference>
<dbReference type="Gene3D" id="3.30.200.20">
    <property type="entry name" value="Phosphorylase Kinase, domain 1"/>
    <property type="match status" value="1"/>
</dbReference>
<keyword evidence="1" id="KW-0723">Serine/threonine-protein kinase</keyword>
<evidence type="ECO:0000256" key="8">
    <source>
        <dbReference type="ARBA" id="ARBA00022833"/>
    </source>
</evidence>
<sequence>MSRFQQEKNHSWPIKTNGLVSYILNRFLVLQNSTSVGNLLSAVENGSAVNDDELSKSDTPTSTFLVTNLIVERLRHEFWLILILFLYTNYSRTVVKHIMSERNVLLKNLSHPFLVSLKFSFQSLDKLYFVLDYVNGGDLLEKDSRKRLGSGESGIEDVKLQSFFSSIDWEALARKGVDPEFKPILLCWHLYVQRCGGMHRRLEPSLAEASSQERPHRNASGYKLGGTSGPNDRSNSRLLQMFSVPSRSSSPPLKKPKVLEPGASTASATNVQLVPCPVCRMELDLSQVNEHLDSCVQMDDDSEIDRKSLPPSPSKSLFAQCPVCGRNVYKTKIEEHVNACVDSYSSGVDLKEEFSPSTSQAASVDPPSPDKKLFASCPVCNQKVYKTKMDEHLESCARLDFVIDDPGFEVDDDGGKDPNVQCPCCNTVLPAEQINDHLDSCLQGERCRPSNYRNDFPLEVGRI</sequence>
<keyword evidence="2" id="KW-0808">Transferase</keyword>
<feature type="compositionally biased region" description="Low complexity" evidence="12">
    <location>
        <begin position="243"/>
        <end position="252"/>
    </location>
</feature>
<evidence type="ECO:0000313" key="14">
    <source>
        <dbReference type="EMBL" id="CAB0017019.1"/>
    </source>
</evidence>
<evidence type="ECO:0000256" key="4">
    <source>
        <dbReference type="ARBA" id="ARBA00022741"/>
    </source>
</evidence>
<feature type="domain" description="UBZ4-type" evidence="13">
    <location>
        <begin position="419"/>
        <end position="446"/>
    </location>
</feature>
<keyword evidence="15" id="KW-1185">Reference proteome</keyword>